<dbReference type="InterPro" id="IPR000504">
    <property type="entry name" value="RRM_dom"/>
</dbReference>
<dbReference type="GO" id="GO:0003723">
    <property type="term" value="F:RNA binding"/>
    <property type="evidence" value="ECO:0007669"/>
    <property type="project" value="UniProtKB-UniRule"/>
</dbReference>
<protein>
    <recommendedName>
        <fullName evidence="3">RRM domain-containing protein</fullName>
    </recommendedName>
</protein>
<sequence length="466" mass="50642">MAFSRRHPNLGDVDVDDPANHARFLAILHGTFSDKTPKGTVYTPSGIDVDEAGVLPHLAARPRPAANQTKSALGNDNAHPSKADLVNYKSSSLQKVSSGRRRSYHSTTYIDSVVADFRRGQQDATAAPVHSSVETEIAETSTVVGTPETNNDDNASDSSTSSHPPAITSSDEESETYAPGESDFDDSSSIQVEVESDIDPDDNGVTLPSDSTILSSVTQLALLRMPLQPPNSPTSSISANLGNSEADKMNGENRENLTHFNSWGAVAARDDKPKSKVRTVILTGLPATTDFTLVQSFIHGGVIETMRILPAKTETGITTAYVTFTTQEAFKQYFDKYPNGFEVREKGKKFNILVDKQDHVDVMSSVMQGYLECGATRVLKVSGAEDDWGIVALHKLATGKPGTRQVEAITDTFRNSVRTIYFRFTNIGDAVKFKGTLVRDYNWEACTIEIGEDPCEKATAIRNDQV</sequence>
<dbReference type="Proteomes" id="UP001358417">
    <property type="component" value="Unassembled WGS sequence"/>
</dbReference>
<evidence type="ECO:0000259" key="3">
    <source>
        <dbReference type="PROSITE" id="PS50102"/>
    </source>
</evidence>
<evidence type="ECO:0000256" key="1">
    <source>
        <dbReference type="PROSITE-ProRule" id="PRU00176"/>
    </source>
</evidence>
<evidence type="ECO:0000313" key="5">
    <source>
        <dbReference type="Proteomes" id="UP001358417"/>
    </source>
</evidence>
<name>A0AAV9NFI9_9EURO</name>
<comment type="caution">
    <text evidence="4">The sequence shown here is derived from an EMBL/GenBank/DDBJ whole genome shotgun (WGS) entry which is preliminary data.</text>
</comment>
<feature type="region of interest" description="Disordered" evidence="2">
    <location>
        <begin position="125"/>
        <end position="188"/>
    </location>
</feature>
<dbReference type="PROSITE" id="PS50102">
    <property type="entry name" value="RRM"/>
    <property type="match status" value="1"/>
</dbReference>
<feature type="domain" description="RRM" evidence="3">
    <location>
        <begin position="278"/>
        <end position="357"/>
    </location>
</feature>
<gene>
    <name evidence="4" type="ORF">LTR84_001959</name>
</gene>
<reference evidence="4 5" key="1">
    <citation type="submission" date="2023-08" db="EMBL/GenBank/DDBJ databases">
        <title>Black Yeasts Isolated from many extreme environments.</title>
        <authorList>
            <person name="Coleine C."/>
            <person name="Stajich J.E."/>
            <person name="Selbmann L."/>
        </authorList>
    </citation>
    <scope>NUCLEOTIDE SEQUENCE [LARGE SCALE GENOMIC DNA]</scope>
    <source>
        <strain evidence="4 5">CCFEE 5792</strain>
    </source>
</reference>
<dbReference type="AlphaFoldDB" id="A0AAV9NFI9"/>
<keyword evidence="5" id="KW-1185">Reference proteome</keyword>
<proteinExistence type="predicted"/>
<accession>A0AAV9NFI9</accession>
<feature type="region of interest" description="Disordered" evidence="2">
    <location>
        <begin position="63"/>
        <end position="84"/>
    </location>
</feature>
<keyword evidence="1" id="KW-0694">RNA-binding</keyword>
<organism evidence="4 5">
    <name type="scientific">Exophiala bonariae</name>
    <dbReference type="NCBI Taxonomy" id="1690606"/>
    <lineage>
        <taxon>Eukaryota</taxon>
        <taxon>Fungi</taxon>
        <taxon>Dikarya</taxon>
        <taxon>Ascomycota</taxon>
        <taxon>Pezizomycotina</taxon>
        <taxon>Eurotiomycetes</taxon>
        <taxon>Chaetothyriomycetidae</taxon>
        <taxon>Chaetothyriales</taxon>
        <taxon>Herpotrichiellaceae</taxon>
        <taxon>Exophiala</taxon>
    </lineage>
</organism>
<dbReference type="GeneID" id="89970175"/>
<evidence type="ECO:0000256" key="2">
    <source>
        <dbReference type="SAM" id="MobiDB-lite"/>
    </source>
</evidence>
<evidence type="ECO:0000313" key="4">
    <source>
        <dbReference type="EMBL" id="KAK5053997.1"/>
    </source>
</evidence>
<feature type="compositionally biased region" description="Polar residues" evidence="2">
    <location>
        <begin position="132"/>
        <end position="148"/>
    </location>
</feature>
<dbReference type="RefSeq" id="XP_064707122.1">
    <property type="nucleotide sequence ID" value="XM_064845577.1"/>
</dbReference>
<dbReference type="EMBL" id="JAVRRD010000011">
    <property type="protein sequence ID" value="KAK5053997.1"/>
    <property type="molecule type" value="Genomic_DNA"/>
</dbReference>